<organism evidence="2 3">
    <name type="scientific">Knipowitschia caucasica</name>
    <name type="common">Caucasian dwarf goby</name>
    <name type="synonym">Pomatoschistus caucasicus</name>
    <dbReference type="NCBI Taxonomy" id="637954"/>
    <lineage>
        <taxon>Eukaryota</taxon>
        <taxon>Metazoa</taxon>
        <taxon>Chordata</taxon>
        <taxon>Craniata</taxon>
        <taxon>Vertebrata</taxon>
        <taxon>Euteleostomi</taxon>
        <taxon>Actinopterygii</taxon>
        <taxon>Neopterygii</taxon>
        <taxon>Teleostei</taxon>
        <taxon>Neoteleostei</taxon>
        <taxon>Acanthomorphata</taxon>
        <taxon>Gobiaria</taxon>
        <taxon>Gobiiformes</taxon>
        <taxon>Gobioidei</taxon>
        <taxon>Gobiidae</taxon>
        <taxon>Gobiinae</taxon>
        <taxon>Knipowitschia</taxon>
    </lineage>
</organism>
<keyword evidence="3" id="KW-1185">Reference proteome</keyword>
<evidence type="ECO:0000313" key="3">
    <source>
        <dbReference type="Proteomes" id="UP001497482"/>
    </source>
</evidence>
<dbReference type="AlphaFoldDB" id="A0AAV2MHT8"/>
<evidence type="ECO:0000256" key="1">
    <source>
        <dbReference type="SAM" id="MobiDB-lite"/>
    </source>
</evidence>
<gene>
    <name evidence="2" type="ORF">KC01_LOCUS39237</name>
</gene>
<protein>
    <submittedName>
        <fullName evidence="2">Uncharacterized protein</fullName>
    </submittedName>
</protein>
<dbReference type="EMBL" id="OZ035830">
    <property type="protein sequence ID" value="CAL1612962.1"/>
    <property type="molecule type" value="Genomic_DNA"/>
</dbReference>
<sequence>MRAHSCARSRRKGTIVNAHVHATQKRKKTLHHSGTCAKAKPRNTRLSPGKRTAGDTEPPVRLCFPLPGTVPRHPAVREPQPGAFTPGAQRLSPATPAFITGTAQWRTGNRMRRAKARATAAHNTAI</sequence>
<proteinExistence type="predicted"/>
<feature type="region of interest" description="Disordered" evidence="1">
    <location>
        <begin position="24"/>
        <end position="94"/>
    </location>
</feature>
<accession>A0AAV2MHT8</accession>
<name>A0AAV2MHT8_KNICA</name>
<dbReference type="Proteomes" id="UP001497482">
    <property type="component" value="Chromosome 8"/>
</dbReference>
<evidence type="ECO:0000313" key="2">
    <source>
        <dbReference type="EMBL" id="CAL1612962.1"/>
    </source>
</evidence>
<reference evidence="2 3" key="1">
    <citation type="submission" date="2024-04" db="EMBL/GenBank/DDBJ databases">
        <authorList>
            <person name="Waldvogel A.-M."/>
            <person name="Schoenle A."/>
        </authorList>
    </citation>
    <scope>NUCLEOTIDE SEQUENCE [LARGE SCALE GENOMIC DNA]</scope>
</reference>